<evidence type="ECO:0000313" key="4">
    <source>
        <dbReference type="Proteomes" id="UP001327027"/>
    </source>
</evidence>
<accession>A0ABU6A097</accession>
<comment type="caution">
    <text evidence="3">The sequence shown here is derived from an EMBL/GenBank/DDBJ whole genome shotgun (WGS) entry which is preliminary data.</text>
</comment>
<dbReference type="RefSeq" id="WP_324181602.1">
    <property type="nucleotide sequence ID" value="NZ_BAABAW010000014.1"/>
</dbReference>
<feature type="transmembrane region" description="Helical" evidence="1">
    <location>
        <begin position="151"/>
        <end position="173"/>
    </location>
</feature>
<dbReference type="Pfam" id="PF01433">
    <property type="entry name" value="Peptidase_M1"/>
    <property type="match status" value="1"/>
</dbReference>
<protein>
    <submittedName>
        <fullName evidence="3">M1 family aminopeptidase</fullName>
    </submittedName>
</protein>
<feature type="transmembrane region" description="Helical" evidence="1">
    <location>
        <begin position="56"/>
        <end position="75"/>
    </location>
</feature>
<proteinExistence type="predicted"/>
<dbReference type="InterPro" id="IPR027268">
    <property type="entry name" value="Peptidase_M4/M1_CTD_sf"/>
</dbReference>
<gene>
    <name evidence="3" type="ORF">U6A24_19030</name>
</gene>
<feature type="transmembrane region" description="Helical" evidence="1">
    <location>
        <begin position="106"/>
        <end position="131"/>
    </location>
</feature>
<keyword evidence="1" id="KW-0812">Transmembrane</keyword>
<evidence type="ECO:0000313" key="3">
    <source>
        <dbReference type="EMBL" id="MEB3347578.1"/>
    </source>
</evidence>
<feature type="transmembrane region" description="Helical" evidence="1">
    <location>
        <begin position="407"/>
        <end position="431"/>
    </location>
</feature>
<feature type="transmembrane region" description="Helical" evidence="1">
    <location>
        <begin position="567"/>
        <end position="587"/>
    </location>
</feature>
<dbReference type="SUPFAM" id="SSF55486">
    <property type="entry name" value="Metalloproteases ('zincins'), catalytic domain"/>
    <property type="match status" value="1"/>
</dbReference>
<dbReference type="PANTHER" id="PTHR11533:SF174">
    <property type="entry name" value="PUROMYCIN-SENSITIVE AMINOPEPTIDASE-RELATED"/>
    <property type="match status" value="1"/>
</dbReference>
<feature type="transmembrane region" description="Helical" evidence="1">
    <location>
        <begin position="180"/>
        <end position="199"/>
    </location>
</feature>
<feature type="transmembrane region" description="Helical" evidence="1">
    <location>
        <begin position="365"/>
        <end position="381"/>
    </location>
</feature>
<keyword evidence="1" id="KW-1133">Transmembrane helix</keyword>
<reference evidence="3 4" key="1">
    <citation type="journal article" date="2013" name="Int. J. Syst. Evol. Microbiol.">
        <title>Aquimarina gracilis sp. nov., isolated from the gut microflora of a mussel, Mytilus coruscus, and emended description of Aquimarina spongiae.</title>
        <authorList>
            <person name="Park S.C."/>
            <person name="Choe H.N."/>
            <person name="Baik K.S."/>
            <person name="Seong C.N."/>
        </authorList>
    </citation>
    <scope>NUCLEOTIDE SEQUENCE [LARGE SCALE GENOMIC DNA]</scope>
    <source>
        <strain evidence="3 4">PSC32</strain>
    </source>
</reference>
<evidence type="ECO:0000259" key="2">
    <source>
        <dbReference type="Pfam" id="PF01433"/>
    </source>
</evidence>
<dbReference type="PANTHER" id="PTHR11533">
    <property type="entry name" value="PROTEASE M1 ZINC METALLOPROTEASE"/>
    <property type="match status" value="1"/>
</dbReference>
<keyword evidence="1" id="KW-0472">Membrane</keyword>
<feature type="transmembrane region" description="Helical" evidence="1">
    <location>
        <begin position="451"/>
        <end position="468"/>
    </location>
</feature>
<evidence type="ECO:0000256" key="1">
    <source>
        <dbReference type="SAM" id="Phobius"/>
    </source>
</evidence>
<dbReference type="InterPro" id="IPR050344">
    <property type="entry name" value="Peptidase_M1_aminopeptidases"/>
</dbReference>
<feature type="transmembrane region" description="Helical" evidence="1">
    <location>
        <begin position="522"/>
        <end position="546"/>
    </location>
</feature>
<feature type="transmembrane region" description="Helical" evidence="1">
    <location>
        <begin position="325"/>
        <end position="345"/>
    </location>
</feature>
<organism evidence="3 4">
    <name type="scientific">Aquimarina gracilis</name>
    <dbReference type="NCBI Taxonomy" id="874422"/>
    <lineage>
        <taxon>Bacteria</taxon>
        <taxon>Pseudomonadati</taxon>
        <taxon>Bacteroidota</taxon>
        <taxon>Flavobacteriia</taxon>
        <taxon>Flavobacteriales</taxon>
        <taxon>Flavobacteriaceae</taxon>
        <taxon>Aquimarina</taxon>
    </lineage>
</organism>
<dbReference type="Gene3D" id="1.10.390.10">
    <property type="entry name" value="Neutral Protease Domain 2"/>
    <property type="match status" value="1"/>
</dbReference>
<feature type="transmembrane region" description="Helical" evidence="1">
    <location>
        <begin position="18"/>
        <end position="36"/>
    </location>
</feature>
<dbReference type="Proteomes" id="UP001327027">
    <property type="component" value="Unassembled WGS sequence"/>
</dbReference>
<keyword evidence="3" id="KW-0378">Hydrolase</keyword>
<feature type="domain" description="Peptidase M1 membrane alanine aminopeptidase" evidence="2">
    <location>
        <begin position="867"/>
        <end position="1078"/>
    </location>
</feature>
<keyword evidence="3" id="KW-0031">Aminopeptidase</keyword>
<dbReference type="InterPro" id="IPR014782">
    <property type="entry name" value="Peptidase_M1_dom"/>
</dbReference>
<dbReference type="EMBL" id="JAYKLX010000009">
    <property type="protein sequence ID" value="MEB3347578.1"/>
    <property type="molecule type" value="Genomic_DNA"/>
</dbReference>
<keyword evidence="4" id="KW-1185">Reference proteome</keyword>
<feature type="transmembrane region" description="Helical" evidence="1">
    <location>
        <begin position="248"/>
        <end position="267"/>
    </location>
</feature>
<keyword evidence="3" id="KW-0645">Protease</keyword>
<feature type="transmembrane region" description="Helical" evidence="1">
    <location>
        <begin position="475"/>
        <end position="492"/>
    </location>
</feature>
<sequence>MFKNFFISELKYTLKQPMVYIMLLLMTLMVFGATASDNIQIGGSIGNIYRNSPYTITLYTSVMTIFGLMIAAAFFNNAALRDHNNGFNEILFSTPLSKPGYFFGRFFGALLLSTIPMLGVFLGSIIGTAIAPSLGWMDADRFGDFHLQTFINNYLLFILPNMFFAGTIIYTMAHKWKSTVISFVGALIIIIGYIVSGTLTSDIDNETIAALTDMFGIRTYSVDTKYFTPSEKNTISPGFNGILVQNRLLWTTIGIIILLISYFTFSFKEKNKKVKMIEKEDVVEKKVFSLPKINPQFSGKTEWIQFRSFFYTNFLSIIKSVTFKILFLFSAIILVADLAGGFEYFGLKSYPLTYKLIDSINDNTAIYTVIILVFFSGELVWRDRESKINEVIDATAHTSFISLAAKALSLVGITVILQIFFILCGVIYQVVNGYTRIELDVYFLDFIYSNLPIYIVWSGVMIMIQVLLNNKYIGYFVSILMIFVLALLLSIFDIETNMLTIGDRPSLEYSDMNAFGPGVKGAFWFGIYWILFSFLCLLVAGALWNRGATSSLLDRIKIAKKQVPKKYRLSIAITTFAWMLVAGFVYYNTQILNPYKTSDELEALSAAYEKKFKKYKDIKLPKVKDVKYFIDIYPYQRNVDTRAIIKLTNENDVPIDSLHFNIDDEWKTTFSIPKSKLVLEDKDFGYLIYKLDTPLAPKETITIEINNKYTTKGFKNNRGNTRVIQNGTFLNNFEILPVLGYNERIELSEKNLRKKYDLPPKSRAPKLQKGPNHFHMNNYLTDGRSDYINVETIISTAHDQVAIAPGSLQRKWKENNRNYYHYKVDQPSQNFYSFISARYEIATRKWNGVDIEVYYDSKHPWNVEMMLNAVQRSLEYYTKNFGPYYHKQCRIIEFPRYASFAQAFPGTMPYSEAIGFVINLEDETGNNVVDAVIAHEMGHQWWAHQVVGANMQGGTLMSESFAEYSSLMTLKSIAKTPMKMREFLKYDHNRYLTGRSREIEKELPLYKVENQPYIHYGKGSVILYALQDYIGEEKVNIAMKEFLDKYKYQHPPYPSSLDFLEYLEPQVPDSLQYLIKDWFKEITLYDNRLKESSYKKLDNGKYEVSMTIESYKIKADSLGNETKVPINDWIDIGVFADGAEEKLIYEKRVKINQNQTKFTFQTDSLPVKAAIDPRKLLIDRVYDDNIKNIEGE</sequence>
<dbReference type="GO" id="GO:0004177">
    <property type="term" value="F:aminopeptidase activity"/>
    <property type="evidence" value="ECO:0007669"/>
    <property type="project" value="UniProtKB-KW"/>
</dbReference>
<name>A0ABU6A097_9FLAO</name>